<dbReference type="InterPro" id="IPR032466">
    <property type="entry name" value="Metal_Hydrolase"/>
</dbReference>
<accession>A0ABR4FYC2</accession>
<dbReference type="PANTHER" id="PTHR43135">
    <property type="entry name" value="ALPHA-D-RIBOSE 1-METHYLPHOSPHONATE 5-TRIPHOSPHATE DIPHOSPHATASE"/>
    <property type="match status" value="1"/>
</dbReference>
<feature type="domain" description="Amidohydrolase-related" evidence="1">
    <location>
        <begin position="57"/>
        <end position="383"/>
    </location>
</feature>
<dbReference type="InterPro" id="IPR051781">
    <property type="entry name" value="Metallo-dep_Hydrolase"/>
</dbReference>
<dbReference type="PANTHER" id="PTHR43135:SF3">
    <property type="entry name" value="ALPHA-D-RIBOSE 1-METHYLPHOSPHONATE 5-TRIPHOSPHATE DIPHOSPHATASE"/>
    <property type="match status" value="1"/>
</dbReference>
<dbReference type="SUPFAM" id="SSF51338">
    <property type="entry name" value="Composite domain of metallo-dependent hydrolases"/>
    <property type="match status" value="1"/>
</dbReference>
<dbReference type="Gene3D" id="1.20.58.520">
    <property type="entry name" value="Amidohydrolase"/>
    <property type="match status" value="1"/>
</dbReference>
<evidence type="ECO:0000259" key="1">
    <source>
        <dbReference type="Pfam" id="PF01979"/>
    </source>
</evidence>
<name>A0ABR4FYC2_9EURO</name>
<evidence type="ECO:0000313" key="2">
    <source>
        <dbReference type="EMBL" id="KAL2788235.1"/>
    </source>
</evidence>
<proteinExistence type="predicted"/>
<dbReference type="InterPro" id="IPR011059">
    <property type="entry name" value="Metal-dep_hydrolase_composite"/>
</dbReference>
<gene>
    <name evidence="2" type="ORF">BJX66DRAFT_309359</name>
</gene>
<dbReference type="InterPro" id="IPR006680">
    <property type="entry name" value="Amidohydro-rel"/>
</dbReference>
<dbReference type="SUPFAM" id="SSF51556">
    <property type="entry name" value="Metallo-dependent hydrolases"/>
    <property type="match status" value="1"/>
</dbReference>
<keyword evidence="3" id="KW-1185">Reference proteome</keyword>
<organism evidence="2 3">
    <name type="scientific">Aspergillus keveii</name>
    <dbReference type="NCBI Taxonomy" id="714993"/>
    <lineage>
        <taxon>Eukaryota</taxon>
        <taxon>Fungi</taxon>
        <taxon>Dikarya</taxon>
        <taxon>Ascomycota</taxon>
        <taxon>Pezizomycotina</taxon>
        <taxon>Eurotiomycetes</taxon>
        <taxon>Eurotiomycetidae</taxon>
        <taxon>Eurotiales</taxon>
        <taxon>Aspergillaceae</taxon>
        <taxon>Aspergillus</taxon>
        <taxon>Aspergillus subgen. Nidulantes</taxon>
    </lineage>
</organism>
<protein>
    <recommendedName>
        <fullName evidence="1">Amidohydrolase-related domain-containing protein</fullName>
    </recommendedName>
</protein>
<dbReference type="Gene3D" id="3.40.50.10910">
    <property type="entry name" value="Amidohydrolase"/>
    <property type="match status" value="1"/>
</dbReference>
<dbReference type="EMBL" id="JBFTWV010000083">
    <property type="protein sequence ID" value="KAL2788235.1"/>
    <property type="molecule type" value="Genomic_DNA"/>
</dbReference>
<dbReference type="Gene3D" id="3.30.110.90">
    <property type="entry name" value="Amidohydrolase"/>
    <property type="match status" value="1"/>
</dbReference>
<comment type="caution">
    <text evidence="2">The sequence shown here is derived from an EMBL/GenBank/DDBJ whole genome shotgun (WGS) entry which is preliminary data.</text>
</comment>
<sequence>MELPSAIPSVGRTFILKNVRVFDGTGFTDCQSVVISEDKIGSGAEEAGEEIDCNGHFLIPGLIDAHVHLHHEEHLHQLARHGVTTALDMAMWPADKMNGLRGKKGLPDIRSAGLPATVAGSVHSCMLPLPKEALLSHPEQATGFVDERIAEGSDYIKVIADVPGPSQDLLNAVTAAAHLRQFMVVAHASAFTPFNMALEANVDLITHSPRDKVVSSSMAQRMVENNVISVPTLAMMKATSTRPPIGAALGMMISKPSVLGAIIRAKRSGEGPQTYEHARDSVTAMYRAGVPILAGTDCHEEPNSFFDVKHGDSLHAELELLVDAGLSTLDALRAATVLPAEHFKLLDRGVIAEGKRADLVLLRGDPTKNISATRAIERVWCGGIEFRNVT</sequence>
<dbReference type="Pfam" id="PF01979">
    <property type="entry name" value="Amidohydro_1"/>
    <property type="match status" value="1"/>
</dbReference>
<evidence type="ECO:0000313" key="3">
    <source>
        <dbReference type="Proteomes" id="UP001610563"/>
    </source>
</evidence>
<dbReference type="Proteomes" id="UP001610563">
    <property type="component" value="Unassembled WGS sequence"/>
</dbReference>
<reference evidence="2 3" key="1">
    <citation type="submission" date="2024-07" db="EMBL/GenBank/DDBJ databases">
        <title>Section-level genome sequencing and comparative genomics of Aspergillus sections Usti and Cavernicolus.</title>
        <authorList>
            <consortium name="Lawrence Berkeley National Laboratory"/>
            <person name="Nybo J.L."/>
            <person name="Vesth T.C."/>
            <person name="Theobald S."/>
            <person name="Frisvad J.C."/>
            <person name="Larsen T.O."/>
            <person name="Kjaerboelling I."/>
            <person name="Rothschild-Mancinelli K."/>
            <person name="Lyhne E.K."/>
            <person name="Kogle M.E."/>
            <person name="Barry K."/>
            <person name="Clum A."/>
            <person name="Na H."/>
            <person name="Ledsgaard L."/>
            <person name="Lin J."/>
            <person name="Lipzen A."/>
            <person name="Kuo A."/>
            <person name="Riley R."/>
            <person name="Mondo S."/>
            <person name="Labutti K."/>
            <person name="Haridas S."/>
            <person name="Pangalinan J."/>
            <person name="Salamov A.A."/>
            <person name="Simmons B.A."/>
            <person name="Magnuson J.K."/>
            <person name="Chen J."/>
            <person name="Drula E."/>
            <person name="Henrissat B."/>
            <person name="Wiebenga A."/>
            <person name="Lubbers R.J."/>
            <person name="Gomes A.C."/>
            <person name="Makela M.R."/>
            <person name="Stajich J."/>
            <person name="Grigoriev I.V."/>
            <person name="Mortensen U.H."/>
            <person name="De Vries R.P."/>
            <person name="Baker S.E."/>
            <person name="Andersen M.R."/>
        </authorList>
    </citation>
    <scope>NUCLEOTIDE SEQUENCE [LARGE SCALE GENOMIC DNA]</scope>
    <source>
        <strain evidence="2 3">CBS 209.92</strain>
    </source>
</reference>
<dbReference type="Gene3D" id="2.30.40.10">
    <property type="entry name" value="Urease, subunit C, domain 1"/>
    <property type="match status" value="1"/>
</dbReference>